<proteinExistence type="predicted"/>
<sequence length="103" mass="11141">MAVQYGGFDGPAIVRDGGFGGLGIDPHRQRGNFMVPGGMGVMRPSGYAGFGYVERTIGGKGGLTREERPRGRVGIQPDGFDPPYRQRQNAVMRPRTARGDARF</sequence>
<feature type="non-terminal residue" evidence="2">
    <location>
        <position position="103"/>
    </location>
</feature>
<dbReference type="AlphaFoldDB" id="A0A8E2JKN3"/>
<organism evidence="2 3">
    <name type="scientific">Lepidopterella palustris CBS 459.81</name>
    <dbReference type="NCBI Taxonomy" id="1314670"/>
    <lineage>
        <taxon>Eukaryota</taxon>
        <taxon>Fungi</taxon>
        <taxon>Dikarya</taxon>
        <taxon>Ascomycota</taxon>
        <taxon>Pezizomycotina</taxon>
        <taxon>Dothideomycetes</taxon>
        <taxon>Pleosporomycetidae</taxon>
        <taxon>Mytilinidiales</taxon>
        <taxon>Argynnaceae</taxon>
        <taxon>Lepidopterella</taxon>
    </lineage>
</organism>
<name>A0A8E2JKN3_9PEZI</name>
<reference evidence="2 3" key="1">
    <citation type="journal article" date="2016" name="Nat. Commun.">
        <title>Ectomycorrhizal ecology is imprinted in the genome of the dominant symbiotic fungus Cenococcum geophilum.</title>
        <authorList>
            <consortium name="DOE Joint Genome Institute"/>
            <person name="Peter M."/>
            <person name="Kohler A."/>
            <person name="Ohm R.A."/>
            <person name="Kuo A."/>
            <person name="Krutzmann J."/>
            <person name="Morin E."/>
            <person name="Arend M."/>
            <person name="Barry K.W."/>
            <person name="Binder M."/>
            <person name="Choi C."/>
            <person name="Clum A."/>
            <person name="Copeland A."/>
            <person name="Grisel N."/>
            <person name="Haridas S."/>
            <person name="Kipfer T."/>
            <person name="LaButti K."/>
            <person name="Lindquist E."/>
            <person name="Lipzen A."/>
            <person name="Maire R."/>
            <person name="Meier B."/>
            <person name="Mihaltcheva S."/>
            <person name="Molinier V."/>
            <person name="Murat C."/>
            <person name="Poggeler S."/>
            <person name="Quandt C.A."/>
            <person name="Sperisen C."/>
            <person name="Tritt A."/>
            <person name="Tisserant E."/>
            <person name="Crous P.W."/>
            <person name="Henrissat B."/>
            <person name="Nehls U."/>
            <person name="Egli S."/>
            <person name="Spatafora J.W."/>
            <person name="Grigoriev I.V."/>
            <person name="Martin F.M."/>
        </authorList>
    </citation>
    <scope>NUCLEOTIDE SEQUENCE [LARGE SCALE GENOMIC DNA]</scope>
    <source>
        <strain evidence="2 3">CBS 459.81</strain>
    </source>
</reference>
<accession>A0A8E2JKN3</accession>
<gene>
    <name evidence="2" type="ORF">K432DRAFT_377187</name>
</gene>
<evidence type="ECO:0000313" key="3">
    <source>
        <dbReference type="Proteomes" id="UP000250266"/>
    </source>
</evidence>
<keyword evidence="3" id="KW-1185">Reference proteome</keyword>
<dbReference type="Proteomes" id="UP000250266">
    <property type="component" value="Unassembled WGS sequence"/>
</dbReference>
<evidence type="ECO:0000313" key="2">
    <source>
        <dbReference type="EMBL" id="OCK85938.1"/>
    </source>
</evidence>
<feature type="region of interest" description="Disordered" evidence="1">
    <location>
        <begin position="59"/>
        <end position="103"/>
    </location>
</feature>
<dbReference type="EMBL" id="KV744811">
    <property type="protein sequence ID" value="OCK85938.1"/>
    <property type="molecule type" value="Genomic_DNA"/>
</dbReference>
<protein>
    <submittedName>
        <fullName evidence="2">Uncharacterized protein</fullName>
    </submittedName>
</protein>
<evidence type="ECO:0000256" key="1">
    <source>
        <dbReference type="SAM" id="MobiDB-lite"/>
    </source>
</evidence>